<comment type="function">
    <text evidence="1">Core subunit of the mitochondrial membrane respiratory chain NADH dehydrogenase (Complex I) which catalyzes electron transfer from NADH through the respiratory chain, using ubiquinone as an electron acceptor. Essential for the catalytic activity and assembly of complex I.</text>
</comment>
<dbReference type="GO" id="GO:0008137">
    <property type="term" value="F:NADH dehydrogenase (ubiquinone) activity"/>
    <property type="evidence" value="ECO:0007669"/>
    <property type="project" value="UniProtKB-UniRule"/>
</dbReference>
<dbReference type="InterPro" id="IPR042106">
    <property type="entry name" value="Nuo/plastoQ_OxRdtase_6_NuoJ"/>
</dbReference>
<geneLocation type="mitochondrion" evidence="2"/>
<accession>A0A890JEA5</accession>
<keyword evidence="1" id="KW-0679">Respiratory chain</keyword>
<keyword evidence="1" id="KW-0472">Membrane</keyword>
<feature type="transmembrane region" description="Helical" evidence="1">
    <location>
        <begin position="178"/>
        <end position="203"/>
    </location>
</feature>
<dbReference type="PANTHER" id="PTHR33269">
    <property type="entry name" value="NADH-UBIQUINONE OXIDOREDUCTASE CHAIN 6"/>
    <property type="match status" value="1"/>
</dbReference>
<keyword evidence="1" id="KW-0249">Electron transport</keyword>
<dbReference type="Gene3D" id="1.20.120.1200">
    <property type="entry name" value="NADH-ubiquinone/plastoquinone oxidoreductase chain 6, subunit NuoJ"/>
    <property type="match status" value="1"/>
</dbReference>
<sequence length="215" mass="23202">MNNVLLELLALGAILSGIMVITPKNPVISVLFLIAVFLNVEGYLVLLGVAYLRLVYLIVYVGAIAILFLFVIMMLNLRLVELLDTGQEYTNSLPMGAFLGSLFFFELLSILPVSYHDGGSLHVSLSIFNWLNTTLLGISNTDPSLDSAGEGVHATFNPIIADNTLTTFTQIESIGQGLYTYASLWLVVASVIFLLAMVGPIVLCMSPAPVTANKS</sequence>
<keyword evidence="1" id="KW-0830">Ubiquinone</keyword>
<comment type="similarity">
    <text evidence="1">Belongs to the complex I subunit 6 family.</text>
</comment>
<evidence type="ECO:0000256" key="1">
    <source>
        <dbReference type="RuleBase" id="RU004430"/>
    </source>
</evidence>
<name>A0A890JEA5_9BASI</name>
<keyword evidence="1" id="KW-0520">NAD</keyword>
<protein>
    <recommendedName>
        <fullName evidence="1">NADH-ubiquinone oxidoreductase chain 6</fullName>
        <ecNumber evidence="1">7.1.1.2</ecNumber>
    </recommendedName>
</protein>
<dbReference type="EMBL" id="MT663151">
    <property type="protein sequence ID" value="QRH18092.1"/>
    <property type="molecule type" value="Genomic_DNA"/>
</dbReference>
<reference evidence="2" key="1">
    <citation type="journal article" date="2020" name="Mitochondrial DNA Part B Resour">
        <title>Characterization of the complete mitochondrial genome of biocontrol yeast Sporobolomyces sp. (Sporidiobolales: Sporidiobolaceae) with phylogenetic analysis.</title>
        <authorList>
            <person name="Huang J."/>
            <person name="Qu H."/>
            <person name="Shen X."/>
        </authorList>
    </citation>
    <scope>NUCLEOTIDE SEQUENCE</scope>
</reference>
<keyword evidence="1" id="KW-0812">Transmembrane</keyword>
<evidence type="ECO:0000313" key="2">
    <source>
        <dbReference type="EMBL" id="QRH18092.1"/>
    </source>
</evidence>
<dbReference type="Pfam" id="PF00499">
    <property type="entry name" value="Oxidored_q3"/>
    <property type="match status" value="1"/>
</dbReference>
<keyword evidence="1" id="KW-1278">Translocase</keyword>
<keyword evidence="1" id="KW-1133">Transmembrane helix</keyword>
<feature type="transmembrane region" description="Helical" evidence="1">
    <location>
        <begin position="95"/>
        <end position="115"/>
    </location>
</feature>
<feature type="transmembrane region" description="Helical" evidence="1">
    <location>
        <begin position="54"/>
        <end position="75"/>
    </location>
</feature>
<dbReference type="GO" id="GO:0031966">
    <property type="term" value="C:mitochondrial membrane"/>
    <property type="evidence" value="ECO:0007669"/>
    <property type="project" value="UniProtKB-SubCell"/>
</dbReference>
<keyword evidence="1 2" id="KW-0496">Mitochondrion</keyword>
<organism evidence="2">
    <name type="scientific">Sporobolomyces sp</name>
    <dbReference type="NCBI Taxonomy" id="1928706"/>
    <lineage>
        <taxon>Eukaryota</taxon>
        <taxon>Fungi</taxon>
        <taxon>Dikarya</taxon>
        <taxon>Basidiomycota</taxon>
        <taxon>Pucciniomycotina</taxon>
        <taxon>Microbotryomycetes</taxon>
        <taxon>Sporidiobolales</taxon>
        <taxon>Sporidiobolaceae</taxon>
        <taxon>Sporobolomyces</taxon>
    </lineage>
</organism>
<dbReference type="PANTHER" id="PTHR33269:SF17">
    <property type="entry name" value="NADH-UBIQUINONE OXIDOREDUCTASE CHAIN 6"/>
    <property type="match status" value="1"/>
</dbReference>
<keyword evidence="1" id="KW-0813">Transport</keyword>
<gene>
    <name evidence="2" type="primary">nad6</name>
</gene>
<dbReference type="EC" id="7.1.1.2" evidence="1"/>
<comment type="subcellular location">
    <subcellularLocation>
        <location evidence="1">Mitochondrion membrane</location>
        <topology evidence="1">Multi-pass membrane protein</topology>
    </subcellularLocation>
</comment>
<feature type="transmembrane region" description="Helical" evidence="1">
    <location>
        <begin position="27"/>
        <end position="47"/>
    </location>
</feature>
<comment type="catalytic activity">
    <reaction evidence="1">
        <text>a ubiquinone + NADH + 5 H(+)(in) = a ubiquinol + NAD(+) + 4 H(+)(out)</text>
        <dbReference type="Rhea" id="RHEA:29091"/>
        <dbReference type="Rhea" id="RHEA-COMP:9565"/>
        <dbReference type="Rhea" id="RHEA-COMP:9566"/>
        <dbReference type="ChEBI" id="CHEBI:15378"/>
        <dbReference type="ChEBI" id="CHEBI:16389"/>
        <dbReference type="ChEBI" id="CHEBI:17976"/>
        <dbReference type="ChEBI" id="CHEBI:57540"/>
        <dbReference type="ChEBI" id="CHEBI:57945"/>
        <dbReference type="EC" id="7.1.1.2"/>
    </reaction>
</comment>
<dbReference type="InterPro" id="IPR001457">
    <property type="entry name" value="NADH_UbQ/plastoQ_OxRdtase_su6"/>
</dbReference>
<proteinExistence type="inferred from homology"/>
<dbReference type="AlphaFoldDB" id="A0A890JEA5"/>